<dbReference type="SUPFAM" id="SSF47413">
    <property type="entry name" value="lambda repressor-like DNA-binding domains"/>
    <property type="match status" value="1"/>
</dbReference>
<dbReference type="PROSITE" id="PS50943">
    <property type="entry name" value="HTH_CROC1"/>
    <property type="match status" value="1"/>
</dbReference>
<protein>
    <submittedName>
        <fullName evidence="2">Helix-turn-helix transcriptional regulator</fullName>
    </submittedName>
</protein>
<evidence type="ECO:0000313" key="2">
    <source>
        <dbReference type="EMBL" id="MFD0920298.1"/>
    </source>
</evidence>
<proteinExistence type="predicted"/>
<dbReference type="Pfam" id="PF13560">
    <property type="entry name" value="HTH_31"/>
    <property type="match status" value="1"/>
</dbReference>
<feature type="domain" description="HTH cro/C1-type" evidence="1">
    <location>
        <begin position="2"/>
        <end position="56"/>
    </location>
</feature>
<accession>A0ABW3FRN3</accession>
<keyword evidence="3" id="KW-1185">Reference proteome</keyword>
<dbReference type="InterPro" id="IPR010982">
    <property type="entry name" value="Lambda_DNA-bd_dom_sf"/>
</dbReference>
<dbReference type="InterPro" id="IPR001387">
    <property type="entry name" value="Cro/C1-type_HTH"/>
</dbReference>
<dbReference type="Gene3D" id="1.10.260.40">
    <property type="entry name" value="lambda repressor-like DNA-binding domains"/>
    <property type="match status" value="1"/>
</dbReference>
<reference evidence="3" key="1">
    <citation type="journal article" date="2019" name="Int. J. Syst. Evol. Microbiol.">
        <title>The Global Catalogue of Microorganisms (GCM) 10K type strain sequencing project: providing services to taxonomists for standard genome sequencing and annotation.</title>
        <authorList>
            <consortium name="The Broad Institute Genomics Platform"/>
            <consortium name="The Broad Institute Genome Sequencing Center for Infectious Disease"/>
            <person name="Wu L."/>
            <person name="Ma J."/>
        </authorList>
    </citation>
    <scope>NUCLEOTIDE SEQUENCE [LARGE SCALE GENOMIC DNA]</scope>
    <source>
        <strain evidence="3">CCUG 56401</strain>
    </source>
</reference>
<sequence length="268" mass="30530">MLRQLRQDSGHTLKDAAAWLNMGESAVSKIEKAKTAIKVQTVRALGQLYDVDAAKLDYLLRLASESNERGWWTAYRDTVPEWFRQFVGLEADALDLWNYEAEHVPGLLQTPEYVRALMRSNRPDMSDAEVDRQVKIRRERQARLNGDDPPRLHFYLNEAVIRRPVGGPEVMRDQLHRLIDASRSPHTTLRILPFATGPHPAMSGAFVMMQFPEEDAPAFVYVDNERGAIYQEDPGDIDRYAVVVDVLERLSLSPDDSRGMLAEAINEQ</sequence>
<gene>
    <name evidence="2" type="ORF">ACFQ16_11155</name>
</gene>
<dbReference type="InterPro" id="IPR043917">
    <property type="entry name" value="DUF5753"/>
</dbReference>
<evidence type="ECO:0000313" key="3">
    <source>
        <dbReference type="Proteomes" id="UP001597018"/>
    </source>
</evidence>
<evidence type="ECO:0000259" key="1">
    <source>
        <dbReference type="PROSITE" id="PS50943"/>
    </source>
</evidence>
<comment type="caution">
    <text evidence="2">The sequence shown here is derived from an EMBL/GenBank/DDBJ whole genome shotgun (WGS) entry which is preliminary data.</text>
</comment>
<dbReference type="Pfam" id="PF19054">
    <property type="entry name" value="DUF5753"/>
    <property type="match status" value="1"/>
</dbReference>
<organism evidence="2 3">
    <name type="scientific">Saccharopolyspora rosea</name>
    <dbReference type="NCBI Taxonomy" id="524884"/>
    <lineage>
        <taxon>Bacteria</taxon>
        <taxon>Bacillati</taxon>
        <taxon>Actinomycetota</taxon>
        <taxon>Actinomycetes</taxon>
        <taxon>Pseudonocardiales</taxon>
        <taxon>Pseudonocardiaceae</taxon>
        <taxon>Saccharopolyspora</taxon>
    </lineage>
</organism>
<dbReference type="RefSeq" id="WP_263247823.1">
    <property type="nucleotide sequence ID" value="NZ_BAABLT010000017.1"/>
</dbReference>
<dbReference type="EMBL" id="JBHTIW010000006">
    <property type="protein sequence ID" value="MFD0920298.1"/>
    <property type="molecule type" value="Genomic_DNA"/>
</dbReference>
<dbReference type="Proteomes" id="UP001597018">
    <property type="component" value="Unassembled WGS sequence"/>
</dbReference>
<dbReference type="SMART" id="SM00530">
    <property type="entry name" value="HTH_XRE"/>
    <property type="match status" value="1"/>
</dbReference>
<name>A0ABW3FRN3_9PSEU</name>
<dbReference type="CDD" id="cd00093">
    <property type="entry name" value="HTH_XRE"/>
    <property type="match status" value="1"/>
</dbReference>